<keyword evidence="1" id="KW-0158">Chromosome</keyword>
<dbReference type="eggNOG" id="KOG1756">
    <property type="taxonomic scope" value="Eukaryota"/>
</dbReference>
<evidence type="ECO:0000313" key="4">
    <source>
        <dbReference type="RefSeq" id="XP_005080642.1"/>
    </source>
</evidence>
<dbReference type="GO" id="GO:0005634">
    <property type="term" value="C:nucleus"/>
    <property type="evidence" value="ECO:0007669"/>
    <property type="project" value="UniProtKB-SubCell"/>
</dbReference>
<dbReference type="GO" id="GO:0003677">
    <property type="term" value="F:DNA binding"/>
    <property type="evidence" value="ECO:0007669"/>
    <property type="project" value="UniProtKB-KW"/>
</dbReference>
<dbReference type="RefSeq" id="XP_005080642.1">
    <property type="nucleotide sequence ID" value="XM_005080585.1"/>
</dbReference>
<organism evidence="3 4">
    <name type="scientific">Mesocricetus auratus</name>
    <name type="common">Golden hamster</name>
    <dbReference type="NCBI Taxonomy" id="10036"/>
    <lineage>
        <taxon>Eukaryota</taxon>
        <taxon>Metazoa</taxon>
        <taxon>Chordata</taxon>
        <taxon>Craniata</taxon>
        <taxon>Vertebrata</taxon>
        <taxon>Euteleostomi</taxon>
        <taxon>Mammalia</taxon>
        <taxon>Eutheria</taxon>
        <taxon>Euarchontoglires</taxon>
        <taxon>Glires</taxon>
        <taxon>Rodentia</taxon>
        <taxon>Myomorpha</taxon>
        <taxon>Muroidea</taxon>
        <taxon>Cricetidae</taxon>
        <taxon>Cricetinae</taxon>
        <taxon>Mesocricetus</taxon>
    </lineage>
</organism>
<dbReference type="GO" id="GO:0030527">
    <property type="term" value="F:structural constituent of chromatin"/>
    <property type="evidence" value="ECO:0007669"/>
    <property type="project" value="InterPro"/>
</dbReference>
<evidence type="ECO:0000313" key="3">
    <source>
        <dbReference type="Proteomes" id="UP000886700"/>
    </source>
</evidence>
<feature type="domain" description="Transcription factor CBF/NF-Y/archaeal histone" evidence="2">
    <location>
        <begin position="19"/>
        <end position="79"/>
    </location>
</feature>
<sequence length="109" mass="12629">MEGKRRKETISRSRRAQLQFPMDRIERFFREGNVSQRLSASAPVFFASVLEFVTANVLDLAGKEAHANGTRLITPEQLYRVVQNNEYLREFFKENGNSVVPETPRPEEQ</sequence>
<proteinExistence type="inferred from homology"/>
<dbReference type="Proteomes" id="UP000886700">
    <property type="component" value="Unplaced"/>
</dbReference>
<dbReference type="GeneID" id="101838880"/>
<dbReference type="InterPro" id="IPR002119">
    <property type="entry name" value="Histone_H2A"/>
</dbReference>
<keyword evidence="1" id="KW-0238">DNA-binding</keyword>
<dbReference type="GO" id="GO:0000786">
    <property type="term" value="C:nucleosome"/>
    <property type="evidence" value="ECO:0007669"/>
    <property type="project" value="UniProtKB-KW"/>
</dbReference>
<accession>A0A1U7QK55</accession>
<protein>
    <recommendedName>
        <fullName evidence="1">Histone H2A</fullName>
    </recommendedName>
</protein>
<dbReference type="KEGG" id="maua:101838880"/>
<dbReference type="PRINTS" id="PR00620">
    <property type="entry name" value="HISTONEH2A"/>
</dbReference>
<keyword evidence="3" id="KW-1185">Reference proteome</keyword>
<dbReference type="InterPro" id="IPR003958">
    <property type="entry name" value="CBFA_NFYB_domain"/>
</dbReference>
<keyword evidence="1" id="KW-0539">Nucleus</keyword>
<dbReference type="Gene3D" id="1.10.20.10">
    <property type="entry name" value="Histone, subunit A"/>
    <property type="match status" value="1"/>
</dbReference>
<dbReference type="SUPFAM" id="SSF47113">
    <property type="entry name" value="Histone-fold"/>
    <property type="match status" value="1"/>
</dbReference>
<dbReference type="Pfam" id="PF00808">
    <property type="entry name" value="CBFD_NFYB_HMF"/>
    <property type="match status" value="1"/>
</dbReference>
<keyword evidence="1" id="KW-0544">Nucleosome core</keyword>
<comment type="subcellular location">
    <subcellularLocation>
        <location evidence="1">Nucleus</location>
    </subcellularLocation>
</comment>
<comment type="subunit">
    <text evidence="1">The nucleosome is a histone octamer containing two molecules each of H2A, H2B, H3 and H4 assembled in one H3-H4 heterotetramer and two H2A-H2B heterodimers. The octamer wraps approximately 147 bp of DNA.</text>
</comment>
<gene>
    <name evidence="4" type="primary">LOC101838880</name>
</gene>
<dbReference type="OrthoDB" id="9421954at2759"/>
<dbReference type="CDD" id="cd00074">
    <property type="entry name" value="HFD_H2A"/>
    <property type="match status" value="1"/>
</dbReference>
<evidence type="ECO:0000256" key="1">
    <source>
        <dbReference type="RuleBase" id="RU003767"/>
    </source>
</evidence>
<name>A0A1U7QK55_MESAU</name>
<dbReference type="PANTHER" id="PTHR23430">
    <property type="entry name" value="HISTONE H2A"/>
    <property type="match status" value="1"/>
</dbReference>
<evidence type="ECO:0000259" key="2">
    <source>
        <dbReference type="Pfam" id="PF00808"/>
    </source>
</evidence>
<dbReference type="InterPro" id="IPR009072">
    <property type="entry name" value="Histone-fold"/>
</dbReference>
<dbReference type="GO" id="GO:0046982">
    <property type="term" value="F:protein heterodimerization activity"/>
    <property type="evidence" value="ECO:0007669"/>
    <property type="project" value="InterPro"/>
</dbReference>
<dbReference type="AlphaFoldDB" id="A0A1U7QK55"/>
<comment type="similarity">
    <text evidence="1">Belongs to the histone H2A family.</text>
</comment>
<dbReference type="SMART" id="SM00414">
    <property type="entry name" value="H2A"/>
    <property type="match status" value="1"/>
</dbReference>
<reference evidence="4" key="1">
    <citation type="submission" date="2025-08" db="UniProtKB">
        <authorList>
            <consortium name="RefSeq"/>
        </authorList>
    </citation>
    <scope>IDENTIFICATION</scope>
    <source>
        <tissue evidence="4">Liver</tissue>
    </source>
</reference>